<sequence length="252" mass="28440">MFNKLFLLVHRGGGRFKSFYERVPANLDKIKAVVHSRHAIGELSFSLVMGASGGQLNKVEQKVALDFEEHMGNGVKPIRMLPLSRKVNHLLEVFIPTLESIQVKVEVQVIEGGKERDAQIQNALAVLHMRDEARAQPQPSIYQQNRAGHRLFLIFNDKDIYIYLRVRGFGDLNYRLTLLGHIELNSKCLLKLPKSLGSSHCFLRGRGEEGMRMVVSQVLTDCLGDMVRKGELAVRGYGSRGLGFWVRQSEEG</sequence>
<protein>
    <submittedName>
        <fullName evidence="1">Uncharacterized protein</fullName>
    </submittedName>
</protein>
<gene>
    <name evidence="1" type="ORF">Cgig2_010232</name>
</gene>
<dbReference type="EMBL" id="JAKOGI010000635">
    <property type="protein sequence ID" value="KAJ8432108.1"/>
    <property type="molecule type" value="Genomic_DNA"/>
</dbReference>
<proteinExistence type="predicted"/>
<comment type="caution">
    <text evidence="1">The sequence shown here is derived from an EMBL/GenBank/DDBJ whole genome shotgun (WGS) entry which is preliminary data.</text>
</comment>
<name>A0A9Q1JWB9_9CARY</name>
<reference evidence="1" key="1">
    <citation type="submission" date="2022-04" db="EMBL/GenBank/DDBJ databases">
        <title>Carnegiea gigantea Genome sequencing and assembly v2.</title>
        <authorList>
            <person name="Copetti D."/>
            <person name="Sanderson M.J."/>
            <person name="Burquez A."/>
            <person name="Wojciechowski M.F."/>
        </authorList>
    </citation>
    <scope>NUCLEOTIDE SEQUENCE</scope>
    <source>
        <strain evidence="1">SGP5-SGP5p</strain>
        <tissue evidence="1">Aerial part</tissue>
    </source>
</reference>
<evidence type="ECO:0000313" key="2">
    <source>
        <dbReference type="Proteomes" id="UP001153076"/>
    </source>
</evidence>
<evidence type="ECO:0000313" key="1">
    <source>
        <dbReference type="EMBL" id="KAJ8432108.1"/>
    </source>
</evidence>
<keyword evidence="2" id="KW-1185">Reference proteome</keyword>
<accession>A0A9Q1JWB9</accession>
<dbReference type="Proteomes" id="UP001153076">
    <property type="component" value="Unassembled WGS sequence"/>
</dbReference>
<dbReference type="AlphaFoldDB" id="A0A9Q1JWB9"/>
<organism evidence="1 2">
    <name type="scientific">Carnegiea gigantea</name>
    <dbReference type="NCBI Taxonomy" id="171969"/>
    <lineage>
        <taxon>Eukaryota</taxon>
        <taxon>Viridiplantae</taxon>
        <taxon>Streptophyta</taxon>
        <taxon>Embryophyta</taxon>
        <taxon>Tracheophyta</taxon>
        <taxon>Spermatophyta</taxon>
        <taxon>Magnoliopsida</taxon>
        <taxon>eudicotyledons</taxon>
        <taxon>Gunneridae</taxon>
        <taxon>Pentapetalae</taxon>
        <taxon>Caryophyllales</taxon>
        <taxon>Cactineae</taxon>
        <taxon>Cactaceae</taxon>
        <taxon>Cactoideae</taxon>
        <taxon>Echinocereeae</taxon>
        <taxon>Carnegiea</taxon>
    </lineage>
</organism>